<proteinExistence type="predicted"/>
<dbReference type="PANTHER" id="PTHR39600:SF1">
    <property type="entry name" value="PEPTIDASE INHIBITOR I78 FAMILY PROTEIN"/>
    <property type="match status" value="1"/>
</dbReference>
<evidence type="ECO:0000313" key="2">
    <source>
        <dbReference type="Proteomes" id="UP001175353"/>
    </source>
</evidence>
<sequence length="144" mass="15974">MPLVVPGLSSTGSEDKTSGWMNKLAGKTLGDSSNETVRNATQRSLVLQSRHCQGSNPYSMWNFAFLAVFGLRESQTEIETETETETEIETDDVYWGGVQTFAKTELPKEHRVVKEGDMVSLDHKPERMNIHTADDGTVTKVTHG</sequence>
<dbReference type="Pfam" id="PF11720">
    <property type="entry name" value="Inhibitor_I78"/>
    <property type="match status" value="1"/>
</dbReference>
<dbReference type="InterPro" id="IPR021719">
    <property type="entry name" value="Prot_inh_I78"/>
</dbReference>
<protein>
    <submittedName>
        <fullName evidence="1">Uncharacterized protein</fullName>
    </submittedName>
</protein>
<comment type="caution">
    <text evidence="1">The sequence shown here is derived from an EMBL/GenBank/DDBJ whole genome shotgun (WGS) entry which is preliminary data.</text>
</comment>
<name>A0AAN6K2U1_9PEZI</name>
<dbReference type="Gene3D" id="3.30.10.10">
    <property type="entry name" value="Trypsin Inhibitor V, subunit A"/>
    <property type="match status" value="1"/>
</dbReference>
<dbReference type="AlphaFoldDB" id="A0AAN6K2U1"/>
<reference evidence="1" key="1">
    <citation type="submission" date="2023-06" db="EMBL/GenBank/DDBJ databases">
        <title>Black Yeasts Isolated from many extreme environments.</title>
        <authorList>
            <person name="Coleine C."/>
            <person name="Stajich J.E."/>
            <person name="Selbmann L."/>
        </authorList>
    </citation>
    <scope>NUCLEOTIDE SEQUENCE</scope>
    <source>
        <strain evidence="1">CCFEE 5200</strain>
    </source>
</reference>
<dbReference type="PANTHER" id="PTHR39600">
    <property type="entry name" value="PEPTIDASE INHIBITOR I78 FAMILY PROTEIN"/>
    <property type="match status" value="1"/>
</dbReference>
<organism evidence="1 2">
    <name type="scientific">Friedmanniomyces endolithicus</name>
    <dbReference type="NCBI Taxonomy" id="329885"/>
    <lineage>
        <taxon>Eukaryota</taxon>
        <taxon>Fungi</taxon>
        <taxon>Dikarya</taxon>
        <taxon>Ascomycota</taxon>
        <taxon>Pezizomycotina</taxon>
        <taxon>Dothideomycetes</taxon>
        <taxon>Dothideomycetidae</taxon>
        <taxon>Mycosphaerellales</taxon>
        <taxon>Teratosphaeriaceae</taxon>
        <taxon>Friedmanniomyces</taxon>
    </lineage>
</organism>
<evidence type="ECO:0000313" key="1">
    <source>
        <dbReference type="EMBL" id="KAK0957010.1"/>
    </source>
</evidence>
<gene>
    <name evidence="1" type="ORF">LTR91_022103</name>
</gene>
<keyword evidence="2" id="KW-1185">Reference proteome</keyword>
<dbReference type="EMBL" id="JAUJLE010000418">
    <property type="protein sequence ID" value="KAK0957010.1"/>
    <property type="molecule type" value="Genomic_DNA"/>
</dbReference>
<accession>A0AAN6K2U1</accession>
<dbReference type="Proteomes" id="UP001175353">
    <property type="component" value="Unassembled WGS sequence"/>
</dbReference>